<proteinExistence type="predicted"/>
<dbReference type="AlphaFoldDB" id="A0A8T9CIK9"/>
<evidence type="ECO:0000313" key="3">
    <source>
        <dbReference type="Proteomes" id="UP000469558"/>
    </source>
</evidence>
<evidence type="ECO:0000313" key="2">
    <source>
        <dbReference type="EMBL" id="TVY82543.1"/>
    </source>
</evidence>
<protein>
    <submittedName>
        <fullName evidence="2">Uncharacterized protein</fullName>
    </submittedName>
</protein>
<dbReference type="EMBL" id="QGMK01000305">
    <property type="protein sequence ID" value="TVY82543.1"/>
    <property type="molecule type" value="Genomic_DNA"/>
</dbReference>
<keyword evidence="1" id="KW-0472">Membrane</keyword>
<feature type="transmembrane region" description="Helical" evidence="1">
    <location>
        <begin position="43"/>
        <end position="64"/>
    </location>
</feature>
<evidence type="ECO:0000256" key="1">
    <source>
        <dbReference type="SAM" id="Phobius"/>
    </source>
</evidence>
<organism evidence="2 3">
    <name type="scientific">Lachnellula suecica</name>
    <dbReference type="NCBI Taxonomy" id="602035"/>
    <lineage>
        <taxon>Eukaryota</taxon>
        <taxon>Fungi</taxon>
        <taxon>Dikarya</taxon>
        <taxon>Ascomycota</taxon>
        <taxon>Pezizomycotina</taxon>
        <taxon>Leotiomycetes</taxon>
        <taxon>Helotiales</taxon>
        <taxon>Lachnaceae</taxon>
        <taxon>Lachnellula</taxon>
    </lineage>
</organism>
<accession>A0A8T9CIK9</accession>
<comment type="caution">
    <text evidence="2">The sequence shown here is derived from an EMBL/GenBank/DDBJ whole genome shotgun (WGS) entry which is preliminary data.</text>
</comment>
<keyword evidence="1" id="KW-1133">Transmembrane helix</keyword>
<reference evidence="2 3" key="1">
    <citation type="submission" date="2018-05" db="EMBL/GenBank/DDBJ databases">
        <title>Genome sequencing and assembly of the regulated plant pathogen Lachnellula willkommii and related sister species for the development of diagnostic species identification markers.</title>
        <authorList>
            <person name="Giroux E."/>
            <person name="Bilodeau G."/>
        </authorList>
    </citation>
    <scope>NUCLEOTIDE SEQUENCE [LARGE SCALE GENOMIC DNA]</scope>
    <source>
        <strain evidence="2 3">CBS 268.59</strain>
    </source>
</reference>
<dbReference type="OrthoDB" id="10042947at2759"/>
<feature type="transmembrane region" description="Helical" evidence="1">
    <location>
        <begin position="6"/>
        <end position="31"/>
    </location>
</feature>
<name>A0A8T9CIK9_9HELO</name>
<keyword evidence="1" id="KW-0812">Transmembrane</keyword>
<sequence length="126" mass="13591">MPPLTSLILGLHGIIGILNGVPGLIFPSIAVRNAQIMEISSAPAVDAIALGSVSLGVFYLNAAYRRDIPIMWMSVVGRMAAVIVFWPRGGVWRNVALFEGICGLSLVLARGWDVWGRGRYVEGKDQ</sequence>
<keyword evidence="3" id="KW-1185">Reference proteome</keyword>
<gene>
    <name evidence="2" type="ORF">LSUE1_G002437</name>
</gene>
<dbReference type="Proteomes" id="UP000469558">
    <property type="component" value="Unassembled WGS sequence"/>
</dbReference>